<evidence type="ECO:0000256" key="2">
    <source>
        <dbReference type="ARBA" id="ARBA00022898"/>
    </source>
</evidence>
<dbReference type="InterPro" id="IPR015421">
    <property type="entry name" value="PyrdxlP-dep_Trfase_major"/>
</dbReference>
<dbReference type="SUPFAM" id="SSF53383">
    <property type="entry name" value="PLP-dependent transferases"/>
    <property type="match status" value="1"/>
</dbReference>
<name>A0A9P4M3I6_9PEZI</name>
<dbReference type="NCBIfam" id="NF005685">
    <property type="entry name" value="PRK07483.1"/>
    <property type="match status" value="1"/>
</dbReference>
<protein>
    <submittedName>
        <fullName evidence="4">Aminotransferase, class III</fullName>
    </submittedName>
</protein>
<accession>A0A9P4M3I6</accession>
<evidence type="ECO:0000256" key="3">
    <source>
        <dbReference type="RuleBase" id="RU003560"/>
    </source>
</evidence>
<dbReference type="OrthoDB" id="5419315at2759"/>
<dbReference type="Gene3D" id="3.90.1150.10">
    <property type="entry name" value="Aspartate Aminotransferase, domain 1"/>
    <property type="match status" value="1"/>
</dbReference>
<proteinExistence type="inferred from homology"/>
<dbReference type="GO" id="GO:0008483">
    <property type="term" value="F:transaminase activity"/>
    <property type="evidence" value="ECO:0007669"/>
    <property type="project" value="UniProtKB-KW"/>
</dbReference>
<dbReference type="GO" id="GO:0005829">
    <property type="term" value="C:cytosol"/>
    <property type="evidence" value="ECO:0007669"/>
    <property type="project" value="TreeGrafter"/>
</dbReference>
<keyword evidence="4" id="KW-0808">Transferase</keyword>
<comment type="caution">
    <text evidence="4">The sequence shown here is derived from an EMBL/GenBank/DDBJ whole genome shotgun (WGS) entry which is preliminary data.</text>
</comment>
<dbReference type="InterPro" id="IPR015422">
    <property type="entry name" value="PyrdxlP-dep_Trfase_small"/>
</dbReference>
<dbReference type="CDD" id="cd00610">
    <property type="entry name" value="OAT_like"/>
    <property type="match status" value="1"/>
</dbReference>
<dbReference type="PANTHER" id="PTHR43094:SF1">
    <property type="entry name" value="AMINOTRANSFERASE CLASS-III"/>
    <property type="match status" value="1"/>
</dbReference>
<sequence>MQRSLKAQAHASSISAVLSRDLRQQAPVITKSSGIYYYTADGRRIIDACGGSAVACVGHDNARVKTAVRKQMDTVPYCHSQFFTTAASEELAATVIDSTKGRMARLLTLSSGSEALEAALKLARQYYLELRNPQPSRKHFIARLPSYHGATLTTLGIGGHLGRRGPFEPILPTNSSRVSQCNTYRGLGDGESIEAYVSRLVQELDDEFARFPEGTVCAFVAEPVTGASTGTVPAPHGYFDGVKRVCEKHGALLILDEVMCGMGRTGTMHAWEQENVVPNIQVIGKAFGAGYVPISGVLIDREVNRVLESGTSKFSHGQSFQAHPSACAAALEVQNIIKEDGLLSNVREMGSRLATSLHTAVASHSNVGEIRGRGLFWSIEVVRDKVTKEPLPLELSAGYSIHELAMQEPYNICLYPGKGTVDGVVGDHVLIAPPYNVTPAEIDMIVERVATVLSDFFSFKQNMGVNVRQW</sequence>
<comment type="similarity">
    <text evidence="1 3">Belongs to the class-III pyridoxal-phosphate-dependent aminotransferase family.</text>
</comment>
<dbReference type="PIRSF" id="PIRSF000521">
    <property type="entry name" value="Transaminase_4ab_Lys_Orn"/>
    <property type="match status" value="1"/>
</dbReference>
<dbReference type="Pfam" id="PF00202">
    <property type="entry name" value="Aminotran_3"/>
    <property type="match status" value="1"/>
</dbReference>
<keyword evidence="4" id="KW-0032">Aminotransferase</keyword>
<evidence type="ECO:0000256" key="1">
    <source>
        <dbReference type="ARBA" id="ARBA00008954"/>
    </source>
</evidence>
<dbReference type="AlphaFoldDB" id="A0A9P4M3I6"/>
<dbReference type="InterPro" id="IPR015424">
    <property type="entry name" value="PyrdxlP-dep_Trfase"/>
</dbReference>
<reference evidence="4" key="1">
    <citation type="journal article" date="2020" name="Stud. Mycol.">
        <title>101 Dothideomycetes genomes: a test case for predicting lifestyles and emergence of pathogens.</title>
        <authorList>
            <person name="Haridas S."/>
            <person name="Albert R."/>
            <person name="Binder M."/>
            <person name="Bloem J."/>
            <person name="Labutti K."/>
            <person name="Salamov A."/>
            <person name="Andreopoulos B."/>
            <person name="Baker S."/>
            <person name="Barry K."/>
            <person name="Bills G."/>
            <person name="Bluhm B."/>
            <person name="Cannon C."/>
            <person name="Castanera R."/>
            <person name="Culley D."/>
            <person name="Daum C."/>
            <person name="Ezra D."/>
            <person name="Gonzalez J."/>
            <person name="Henrissat B."/>
            <person name="Kuo A."/>
            <person name="Liang C."/>
            <person name="Lipzen A."/>
            <person name="Lutzoni F."/>
            <person name="Magnuson J."/>
            <person name="Mondo S."/>
            <person name="Nolan M."/>
            <person name="Ohm R."/>
            <person name="Pangilinan J."/>
            <person name="Park H.-J."/>
            <person name="Ramirez L."/>
            <person name="Alfaro M."/>
            <person name="Sun H."/>
            <person name="Tritt A."/>
            <person name="Yoshinaga Y."/>
            <person name="Zwiers L.-H."/>
            <person name="Turgeon B."/>
            <person name="Goodwin S."/>
            <person name="Spatafora J."/>
            <person name="Crous P."/>
            <person name="Grigoriev I."/>
        </authorList>
    </citation>
    <scope>NUCLEOTIDE SEQUENCE</scope>
    <source>
        <strain evidence="4">CBS 133067</strain>
    </source>
</reference>
<dbReference type="Gene3D" id="3.40.640.10">
    <property type="entry name" value="Type I PLP-dependent aspartate aminotransferase-like (Major domain)"/>
    <property type="match status" value="1"/>
</dbReference>
<evidence type="ECO:0000313" key="5">
    <source>
        <dbReference type="Proteomes" id="UP000799772"/>
    </source>
</evidence>
<dbReference type="InterPro" id="IPR005814">
    <property type="entry name" value="Aminotrans_3"/>
</dbReference>
<dbReference type="EMBL" id="ML978139">
    <property type="protein sequence ID" value="KAF2093312.1"/>
    <property type="molecule type" value="Genomic_DNA"/>
</dbReference>
<gene>
    <name evidence="4" type="ORF">NA57DRAFT_48621</name>
</gene>
<dbReference type="PANTHER" id="PTHR43094">
    <property type="entry name" value="AMINOTRANSFERASE"/>
    <property type="match status" value="1"/>
</dbReference>
<dbReference type="GO" id="GO:0030170">
    <property type="term" value="F:pyridoxal phosphate binding"/>
    <property type="evidence" value="ECO:0007669"/>
    <property type="project" value="InterPro"/>
</dbReference>
<evidence type="ECO:0000313" key="4">
    <source>
        <dbReference type="EMBL" id="KAF2093312.1"/>
    </source>
</evidence>
<organism evidence="4 5">
    <name type="scientific">Rhizodiscina lignyota</name>
    <dbReference type="NCBI Taxonomy" id="1504668"/>
    <lineage>
        <taxon>Eukaryota</taxon>
        <taxon>Fungi</taxon>
        <taxon>Dikarya</taxon>
        <taxon>Ascomycota</taxon>
        <taxon>Pezizomycotina</taxon>
        <taxon>Dothideomycetes</taxon>
        <taxon>Pleosporomycetidae</taxon>
        <taxon>Aulographales</taxon>
        <taxon>Rhizodiscinaceae</taxon>
        <taxon>Rhizodiscina</taxon>
    </lineage>
</organism>
<keyword evidence="5" id="KW-1185">Reference proteome</keyword>
<dbReference type="Proteomes" id="UP000799772">
    <property type="component" value="Unassembled WGS sequence"/>
</dbReference>
<keyword evidence="2 3" id="KW-0663">Pyridoxal phosphate</keyword>